<accession>A0A1L9UFE2</accession>
<dbReference type="Proteomes" id="UP000184499">
    <property type="component" value="Unassembled WGS sequence"/>
</dbReference>
<organism evidence="2 3">
    <name type="scientific">Aspergillus brasiliensis (strain CBS 101740 / IMI 381727 / IBT 21946)</name>
    <dbReference type="NCBI Taxonomy" id="767769"/>
    <lineage>
        <taxon>Eukaryota</taxon>
        <taxon>Fungi</taxon>
        <taxon>Dikarya</taxon>
        <taxon>Ascomycota</taxon>
        <taxon>Pezizomycotina</taxon>
        <taxon>Eurotiomycetes</taxon>
        <taxon>Eurotiomycetidae</taxon>
        <taxon>Eurotiales</taxon>
        <taxon>Aspergillaceae</taxon>
        <taxon>Aspergillus</taxon>
        <taxon>Aspergillus subgen. Circumdati</taxon>
    </lineage>
</organism>
<dbReference type="RefSeq" id="XP_067477628.1">
    <property type="nucleotide sequence ID" value="XM_067625220.1"/>
</dbReference>
<reference evidence="3" key="1">
    <citation type="journal article" date="2017" name="Genome Biol.">
        <title>Comparative genomics reveals high biological diversity and specific adaptations in the industrially and medically important fungal genus Aspergillus.</title>
        <authorList>
            <person name="de Vries R.P."/>
            <person name="Riley R."/>
            <person name="Wiebenga A."/>
            <person name="Aguilar-Osorio G."/>
            <person name="Amillis S."/>
            <person name="Uchima C.A."/>
            <person name="Anderluh G."/>
            <person name="Asadollahi M."/>
            <person name="Askin M."/>
            <person name="Barry K."/>
            <person name="Battaglia E."/>
            <person name="Bayram O."/>
            <person name="Benocci T."/>
            <person name="Braus-Stromeyer S.A."/>
            <person name="Caldana C."/>
            <person name="Canovas D."/>
            <person name="Cerqueira G.C."/>
            <person name="Chen F."/>
            <person name="Chen W."/>
            <person name="Choi C."/>
            <person name="Clum A."/>
            <person name="Dos Santos R.A."/>
            <person name="Damasio A.R."/>
            <person name="Diallinas G."/>
            <person name="Emri T."/>
            <person name="Fekete E."/>
            <person name="Flipphi M."/>
            <person name="Freyberg S."/>
            <person name="Gallo A."/>
            <person name="Gournas C."/>
            <person name="Habgood R."/>
            <person name="Hainaut M."/>
            <person name="Harispe M.L."/>
            <person name="Henrissat B."/>
            <person name="Hilden K.S."/>
            <person name="Hope R."/>
            <person name="Hossain A."/>
            <person name="Karabika E."/>
            <person name="Karaffa L."/>
            <person name="Karanyi Z."/>
            <person name="Krasevec N."/>
            <person name="Kuo A."/>
            <person name="Kusch H."/>
            <person name="LaButti K."/>
            <person name="Lagendijk E.L."/>
            <person name="Lapidus A."/>
            <person name="Levasseur A."/>
            <person name="Lindquist E."/>
            <person name="Lipzen A."/>
            <person name="Logrieco A.F."/>
            <person name="MacCabe A."/>
            <person name="Maekelae M.R."/>
            <person name="Malavazi I."/>
            <person name="Melin P."/>
            <person name="Meyer V."/>
            <person name="Mielnichuk N."/>
            <person name="Miskei M."/>
            <person name="Molnar A.P."/>
            <person name="Mule G."/>
            <person name="Ngan C.Y."/>
            <person name="Orejas M."/>
            <person name="Orosz E."/>
            <person name="Ouedraogo J.P."/>
            <person name="Overkamp K.M."/>
            <person name="Park H.-S."/>
            <person name="Perrone G."/>
            <person name="Piumi F."/>
            <person name="Punt P.J."/>
            <person name="Ram A.F."/>
            <person name="Ramon A."/>
            <person name="Rauscher S."/>
            <person name="Record E."/>
            <person name="Riano-Pachon D.M."/>
            <person name="Robert V."/>
            <person name="Roehrig J."/>
            <person name="Ruller R."/>
            <person name="Salamov A."/>
            <person name="Salih N.S."/>
            <person name="Samson R.A."/>
            <person name="Sandor E."/>
            <person name="Sanguinetti M."/>
            <person name="Schuetze T."/>
            <person name="Sepcic K."/>
            <person name="Shelest E."/>
            <person name="Sherlock G."/>
            <person name="Sophianopoulou V."/>
            <person name="Squina F.M."/>
            <person name="Sun H."/>
            <person name="Susca A."/>
            <person name="Todd R.B."/>
            <person name="Tsang A."/>
            <person name="Unkles S.E."/>
            <person name="van de Wiele N."/>
            <person name="van Rossen-Uffink D."/>
            <person name="Oliveira J.V."/>
            <person name="Vesth T.C."/>
            <person name="Visser J."/>
            <person name="Yu J.-H."/>
            <person name="Zhou M."/>
            <person name="Andersen M.R."/>
            <person name="Archer D.B."/>
            <person name="Baker S.E."/>
            <person name="Benoit I."/>
            <person name="Brakhage A.A."/>
            <person name="Braus G.H."/>
            <person name="Fischer R."/>
            <person name="Frisvad J.C."/>
            <person name="Goldman G.H."/>
            <person name="Houbraken J."/>
            <person name="Oakley B."/>
            <person name="Pocsi I."/>
            <person name="Scazzocchio C."/>
            <person name="Seiboth B."/>
            <person name="vanKuyk P.A."/>
            <person name="Wortman J."/>
            <person name="Dyer P.S."/>
            <person name="Grigoriev I.V."/>
        </authorList>
    </citation>
    <scope>NUCLEOTIDE SEQUENCE [LARGE SCALE GENOMIC DNA]</scope>
    <source>
        <strain evidence="3">CBS 101740 / IMI 381727 / IBT 21946</strain>
    </source>
</reference>
<proteinExistence type="predicted"/>
<dbReference type="GeneID" id="93577708"/>
<protein>
    <submittedName>
        <fullName evidence="2">Uncharacterized protein</fullName>
    </submittedName>
</protein>
<dbReference type="AlphaFoldDB" id="A0A1L9UFE2"/>
<dbReference type="EMBL" id="KV878686">
    <property type="protein sequence ID" value="OJJ70380.1"/>
    <property type="molecule type" value="Genomic_DNA"/>
</dbReference>
<evidence type="ECO:0000313" key="2">
    <source>
        <dbReference type="EMBL" id="OJJ70380.1"/>
    </source>
</evidence>
<name>A0A1L9UFE2_ASPBC</name>
<dbReference type="VEuPathDB" id="FungiDB:ASPBRDRAFT_44537"/>
<gene>
    <name evidence="2" type="ORF">ASPBRDRAFT_44537</name>
</gene>
<evidence type="ECO:0000256" key="1">
    <source>
        <dbReference type="SAM" id="MobiDB-lite"/>
    </source>
</evidence>
<sequence>MPLQSSLAKIPQRRWSSTISSVGNVGQWHGNIVTRPRSSQSKKTSNGIPRSSKPSLYLLQAYSPAESSENHGHILWQILCKT</sequence>
<feature type="compositionally biased region" description="Polar residues" evidence="1">
    <location>
        <begin position="36"/>
        <end position="52"/>
    </location>
</feature>
<keyword evidence="3" id="KW-1185">Reference proteome</keyword>
<evidence type="ECO:0000313" key="3">
    <source>
        <dbReference type="Proteomes" id="UP000184499"/>
    </source>
</evidence>
<feature type="region of interest" description="Disordered" evidence="1">
    <location>
        <begin position="29"/>
        <end position="52"/>
    </location>
</feature>